<comment type="caution">
    <text evidence="1">The sequence shown here is derived from an EMBL/GenBank/DDBJ whole genome shotgun (WGS) entry which is preliminary data.</text>
</comment>
<sequence>MGKNEIGLKIKTGKINIEIPTETVVNTKGEEIIIDIREADKDEVQETNELIIQLATGAEVVTKPLVVETNYSGRTELILPLEDIEIPENETERQEFLQSLMVFVQHSDGENKLERGELQYDKDGNITGISIWVDRFSTFTLIKNPNLLTTFEGKKSKSSNEVMANKIWKIRFNKSIASNDIDRKIIVLDHEGNIFNTVIEVIDKRVRVIPLSYYDCDETYYLIIYDNVSSSKGETLSNSICIEFRISGNPLQ</sequence>
<proteinExistence type="predicted"/>
<reference evidence="1" key="1">
    <citation type="journal article" date="2021" name="mSystems">
        <title>Bacteria and Archaea Synergistically Convert Glycine Betaine to Biogenic Methane in the Formosa Cold Seep of the South China Sea.</title>
        <authorList>
            <person name="Li L."/>
            <person name="Zhang W."/>
            <person name="Zhang S."/>
            <person name="Song L."/>
            <person name="Sun Q."/>
            <person name="Zhang H."/>
            <person name="Xiang H."/>
            <person name="Dong X."/>
        </authorList>
    </citation>
    <scope>NUCLEOTIDE SEQUENCE</scope>
    <source>
        <strain evidence="1">ZWT</strain>
    </source>
</reference>
<organism evidence="1 2">
    <name type="scientific">Oceanirhabdus seepicola</name>
    <dbReference type="NCBI Taxonomy" id="2828781"/>
    <lineage>
        <taxon>Bacteria</taxon>
        <taxon>Bacillati</taxon>
        <taxon>Bacillota</taxon>
        <taxon>Clostridia</taxon>
        <taxon>Eubacteriales</taxon>
        <taxon>Clostridiaceae</taxon>
        <taxon>Oceanirhabdus</taxon>
    </lineage>
</organism>
<evidence type="ECO:0000313" key="2">
    <source>
        <dbReference type="Proteomes" id="UP001056429"/>
    </source>
</evidence>
<gene>
    <name evidence="1" type="ORF">KDK92_03865</name>
</gene>
<name>A0A9J6NWP5_9CLOT</name>
<dbReference type="Proteomes" id="UP001056429">
    <property type="component" value="Unassembled WGS sequence"/>
</dbReference>
<evidence type="ECO:0008006" key="3">
    <source>
        <dbReference type="Google" id="ProtNLM"/>
    </source>
</evidence>
<accession>A0A9J6NWP5</accession>
<keyword evidence="2" id="KW-1185">Reference proteome</keyword>
<evidence type="ECO:0000313" key="1">
    <source>
        <dbReference type="EMBL" id="MCM1988866.1"/>
    </source>
</evidence>
<dbReference type="RefSeq" id="WP_250857732.1">
    <property type="nucleotide sequence ID" value="NZ_JAGSOJ010000001.1"/>
</dbReference>
<dbReference type="AlphaFoldDB" id="A0A9J6NWP5"/>
<dbReference type="EMBL" id="JAGSOJ010000001">
    <property type="protein sequence ID" value="MCM1988866.1"/>
    <property type="molecule type" value="Genomic_DNA"/>
</dbReference>
<protein>
    <recommendedName>
        <fullName evidence="3">SbsA Ig-like domain-containing protein</fullName>
    </recommendedName>
</protein>
<reference evidence="1" key="2">
    <citation type="submission" date="2021-04" db="EMBL/GenBank/DDBJ databases">
        <authorList>
            <person name="Dong X."/>
        </authorList>
    </citation>
    <scope>NUCLEOTIDE SEQUENCE</scope>
    <source>
        <strain evidence="1">ZWT</strain>
    </source>
</reference>